<protein>
    <submittedName>
        <fullName evidence="1">Uncharacterized protein</fullName>
    </submittedName>
</protein>
<name>A0ACC6A1I8_9BACI</name>
<sequence length="95" mass="11034">MNREEADISPTSSQLLFVCIKKYSNRYNKVHKRMMEDTREKYAGIISGKIQRTRIAMLGGMMMIPLILSTIYIYKSNLTFGHTSHRHAKQPPLFV</sequence>
<reference evidence="1" key="1">
    <citation type="submission" date="2022-05" db="EMBL/GenBank/DDBJ databases">
        <title>Comparative Genomics of Spacecraft Associated Microbes.</title>
        <authorList>
            <person name="Tran M.T."/>
            <person name="Wright A."/>
            <person name="Seuylemezian A."/>
            <person name="Eisen J."/>
            <person name="Coil D."/>
        </authorList>
    </citation>
    <scope>NUCLEOTIDE SEQUENCE</scope>
    <source>
        <strain evidence="1">FAIRING 10M-2.2</strain>
    </source>
</reference>
<proteinExistence type="predicted"/>
<accession>A0ACC6A1I8</accession>
<organism evidence="1 2">
    <name type="scientific">Bacillus cytotoxicus</name>
    <dbReference type="NCBI Taxonomy" id="580165"/>
    <lineage>
        <taxon>Bacteria</taxon>
        <taxon>Bacillati</taxon>
        <taxon>Bacillota</taxon>
        <taxon>Bacilli</taxon>
        <taxon>Bacillales</taxon>
        <taxon>Bacillaceae</taxon>
        <taxon>Bacillus</taxon>
        <taxon>Bacillus cereus group</taxon>
    </lineage>
</organism>
<evidence type="ECO:0000313" key="1">
    <source>
        <dbReference type="EMBL" id="MCM3734523.1"/>
    </source>
</evidence>
<gene>
    <name evidence="1" type="ORF">M3215_01380</name>
</gene>
<dbReference type="Proteomes" id="UP001202289">
    <property type="component" value="Unassembled WGS sequence"/>
</dbReference>
<keyword evidence="2" id="KW-1185">Reference proteome</keyword>
<dbReference type="EMBL" id="JAMBOP010000001">
    <property type="protein sequence ID" value="MCM3734523.1"/>
    <property type="molecule type" value="Genomic_DNA"/>
</dbReference>
<evidence type="ECO:0000313" key="2">
    <source>
        <dbReference type="Proteomes" id="UP001202289"/>
    </source>
</evidence>
<comment type="caution">
    <text evidence="1">The sequence shown here is derived from an EMBL/GenBank/DDBJ whole genome shotgun (WGS) entry which is preliminary data.</text>
</comment>